<dbReference type="GO" id="GO:0004523">
    <property type="term" value="F:RNA-DNA hybrid ribonuclease activity"/>
    <property type="evidence" value="ECO:0007669"/>
    <property type="project" value="UniProtKB-EC"/>
</dbReference>
<dbReference type="Gene3D" id="1.10.150.130">
    <property type="match status" value="1"/>
</dbReference>
<comment type="caution">
    <text evidence="6">The sequence shown here is derived from an EMBL/GenBank/DDBJ whole genome shotgun (WGS) entry which is preliminary data.</text>
</comment>
<feature type="compositionally biased region" description="Basic residues" evidence="4">
    <location>
        <begin position="460"/>
        <end position="475"/>
    </location>
</feature>
<dbReference type="InterPro" id="IPR000477">
    <property type="entry name" value="RT_dom"/>
</dbReference>
<feature type="region of interest" description="Disordered" evidence="4">
    <location>
        <begin position="1313"/>
        <end position="1333"/>
    </location>
</feature>
<evidence type="ECO:0000256" key="2">
    <source>
        <dbReference type="ARBA" id="ARBA00012180"/>
    </source>
</evidence>
<reference evidence="6 7" key="1">
    <citation type="submission" date="2024-05" db="EMBL/GenBank/DDBJ databases">
        <title>Genome sequencing and assembly of Indian major carp, Cirrhinus mrigala (Hamilton, 1822).</title>
        <authorList>
            <person name="Mohindra V."/>
            <person name="Chowdhury L.M."/>
            <person name="Lal K."/>
            <person name="Jena J.K."/>
        </authorList>
    </citation>
    <scope>NUCLEOTIDE SEQUENCE [LARGE SCALE GENOMIC DNA]</scope>
    <source>
        <strain evidence="6">CM1030</strain>
        <tissue evidence="6">Blood</tissue>
    </source>
</reference>
<proteinExistence type="inferred from homology"/>
<dbReference type="Gene3D" id="3.10.10.10">
    <property type="entry name" value="HIV Type 1 Reverse Transcriptase, subunit A, domain 1"/>
    <property type="match status" value="1"/>
</dbReference>
<dbReference type="InterPro" id="IPR043128">
    <property type="entry name" value="Rev_trsase/Diguanyl_cyclase"/>
</dbReference>
<comment type="similarity">
    <text evidence="1">Belongs to the beta type-B retroviral polymerase family. HERV class-II K(HML-2) pol subfamily.</text>
</comment>
<feature type="compositionally biased region" description="Low complexity" evidence="4">
    <location>
        <begin position="433"/>
        <end position="453"/>
    </location>
</feature>
<keyword evidence="3" id="KW-0238">DNA-binding</keyword>
<keyword evidence="7" id="KW-1185">Reference proteome</keyword>
<dbReference type="Proteomes" id="UP001529510">
    <property type="component" value="Unassembled WGS sequence"/>
</dbReference>
<feature type="non-terminal residue" evidence="6">
    <location>
        <position position="1333"/>
    </location>
</feature>
<evidence type="ECO:0000313" key="7">
    <source>
        <dbReference type="Proteomes" id="UP001529510"/>
    </source>
</evidence>
<accession>A0ABD0QEV1</accession>
<feature type="compositionally biased region" description="Polar residues" evidence="4">
    <location>
        <begin position="1320"/>
        <end position="1333"/>
    </location>
</feature>
<organism evidence="6 7">
    <name type="scientific">Cirrhinus mrigala</name>
    <name type="common">Mrigala</name>
    <dbReference type="NCBI Taxonomy" id="683832"/>
    <lineage>
        <taxon>Eukaryota</taxon>
        <taxon>Metazoa</taxon>
        <taxon>Chordata</taxon>
        <taxon>Craniata</taxon>
        <taxon>Vertebrata</taxon>
        <taxon>Euteleostomi</taxon>
        <taxon>Actinopterygii</taxon>
        <taxon>Neopterygii</taxon>
        <taxon>Teleostei</taxon>
        <taxon>Ostariophysi</taxon>
        <taxon>Cypriniformes</taxon>
        <taxon>Cyprinidae</taxon>
        <taxon>Labeoninae</taxon>
        <taxon>Labeonini</taxon>
        <taxon>Cirrhinus</taxon>
    </lineage>
</organism>
<evidence type="ECO:0000256" key="1">
    <source>
        <dbReference type="ARBA" id="ARBA00010879"/>
    </source>
</evidence>
<evidence type="ECO:0000256" key="4">
    <source>
        <dbReference type="SAM" id="MobiDB-lite"/>
    </source>
</evidence>
<dbReference type="InterPro" id="IPR052055">
    <property type="entry name" value="Hepadnavirus_pol/RT"/>
</dbReference>
<dbReference type="PANTHER" id="PTHR33050">
    <property type="entry name" value="REVERSE TRANSCRIPTASE DOMAIN-CONTAINING PROTEIN"/>
    <property type="match status" value="1"/>
</dbReference>
<dbReference type="PROSITE" id="PS50878">
    <property type="entry name" value="RT_POL"/>
    <property type="match status" value="1"/>
</dbReference>
<dbReference type="SUPFAM" id="SSF56672">
    <property type="entry name" value="DNA/RNA polymerases"/>
    <property type="match status" value="1"/>
</dbReference>
<dbReference type="PANTHER" id="PTHR33050:SF7">
    <property type="entry name" value="RIBONUCLEASE H"/>
    <property type="match status" value="1"/>
</dbReference>
<dbReference type="CDD" id="cd03714">
    <property type="entry name" value="RT_DIRS1"/>
    <property type="match status" value="1"/>
</dbReference>
<dbReference type="InterPro" id="IPR043502">
    <property type="entry name" value="DNA/RNA_pol_sf"/>
</dbReference>
<dbReference type="EMBL" id="JAMKFB020000009">
    <property type="protein sequence ID" value="KAL0183526.1"/>
    <property type="molecule type" value="Genomic_DNA"/>
</dbReference>
<evidence type="ECO:0000256" key="3">
    <source>
        <dbReference type="ARBA" id="ARBA00023125"/>
    </source>
</evidence>
<dbReference type="CDD" id="cd09275">
    <property type="entry name" value="RNase_HI_RT_DIRS1"/>
    <property type="match status" value="1"/>
</dbReference>
<gene>
    <name evidence="6" type="ORF">M9458_019222</name>
</gene>
<feature type="compositionally biased region" description="Polar residues" evidence="4">
    <location>
        <begin position="1026"/>
        <end position="1041"/>
    </location>
</feature>
<name>A0ABD0QEV1_CIRMR</name>
<evidence type="ECO:0000259" key="5">
    <source>
        <dbReference type="PROSITE" id="PS50878"/>
    </source>
</evidence>
<dbReference type="Gene3D" id="3.30.70.270">
    <property type="match status" value="1"/>
</dbReference>
<dbReference type="SUPFAM" id="SSF47823">
    <property type="entry name" value="lambda integrase-like, N-terminal domain"/>
    <property type="match status" value="1"/>
</dbReference>
<dbReference type="Pfam" id="PF00078">
    <property type="entry name" value="RVT_1"/>
    <property type="match status" value="1"/>
</dbReference>
<feature type="domain" description="Reverse transcriptase" evidence="5">
    <location>
        <begin position="617"/>
        <end position="806"/>
    </location>
</feature>
<feature type="region of interest" description="Disordered" evidence="4">
    <location>
        <begin position="416"/>
        <end position="486"/>
    </location>
</feature>
<protein>
    <recommendedName>
        <fullName evidence="2">ribonuclease H</fullName>
        <ecNumber evidence="2">3.1.26.4</ecNumber>
    </recommendedName>
</protein>
<evidence type="ECO:0000313" key="6">
    <source>
        <dbReference type="EMBL" id="KAL0183526.1"/>
    </source>
</evidence>
<dbReference type="InterPro" id="IPR010998">
    <property type="entry name" value="Integrase_recombinase_N"/>
</dbReference>
<sequence length="1333" mass="144979">MPRRFCRSCKAPLHATDGHGECVSCLGKSHAEAALNKTECPHCEDMSLASLRSRIAFFSERDSAPRALPFSSSQEPVKKKQRGRGSKRSELSELTSAQPPRASASPQREDSPVLFARPDLCPSAVASDLVSFGGSEDDMLDSMSLAASDAEELSGSVNNPAPLPSADTSGPRTGAGMDAELFRVLTRAVDELGLEWSPPEEPSRSLLDEWFLPGRRQAPRQRASPFLPEVHEELTKSWRAPYSACLRTSSSSALTSVDGAEDKGYERLPPLDESVAAHLCPPTAIGWKAKASHPSKPCRTTSALAGRAYTSAGQAASALHSMAILQVFQAKLLAEADKSALDPATLMELRSTTDLALHATKAQAIGRSLASLVVLDKVTFLDVPVSPTGLFGPAVEGFAERFSAAQKTSQAMRHFLPKRSSSAAASGRPKSAPPQQHVKPAPAAAAAASAQPAKLEPRQRSRSARRYPFPKRQGPRPKLVLDPAPPPSLMLAGPTPKRPLLCLQAPRMVPGAEVKVFCVKPVVNTGPVQLAPTQSGVSPCHDGQPLEPILSLATRAEAWQAIPGVSEWVMGIIKRGYSLQFARRHPCFSGVVPTLVVSKDAHVLRSEVMILLEKGAVEVVHPAQSESGFYSRYFLVPKKDGGLRPILDLRHLNRALMKRPFKIITLKQILSHIRPGDWFFSLDLKDAYFHIQIAPHHRRFLRFAFEGVAYQYTVLPFGLSLAPRTFTKCMNAALSSLRQRGIRILNYLDDWLVLPIRRLAASFKIGASHPLKMFQKMLGLMASASPVLELGLLRMRSLQHWLKPRVPSHAWRHGRLRIRVDQACVEALIPWTNSRWMERGVPLGMVCRRKVVMTDASNMGWGALCDGNPAFGLWTKAEAGIHINCLEMLAVCRALHFFLTDLKGHHVLVRSDSMTMVSYKNRQGGLSSKCLFTLVKGLLEWAQLNLCSLRATHVPGRLNQSADMLSRSNVPSGEWTLHPQAVQKIWEVFGKAETILIAQCIIRRAGTIGPRLAQPPPVCFPPDILDSSSTQASQGTETQAASGGPSLEKPALVLRTVPAARSSPLAHSPETGPPLSGERDNMAPPAQAVGPAPLVSGREPVNLSESVLNTISQARAPSTRRLDALKWFVFSAWCSTRGEDSISCDISVILSFLQELLDKGRSPSTLKVYVAAIAASHAPIAGQSVGRNNLVVRFLKGSRRLNPPRPHTIPTWDLSTVLRALKGPPFEPLSRHRGGSGVESALPSQGIKDLFVCFGGRNKGHPVTKKRLSRWIIDAITLAYSSLGLQCPVGAWPPLGRGLAVYPLQKFVRRLAGPRRPPSLGSTTWTSPPYRQG</sequence>
<dbReference type="GO" id="GO:0003677">
    <property type="term" value="F:DNA binding"/>
    <property type="evidence" value="ECO:0007669"/>
    <property type="project" value="UniProtKB-KW"/>
</dbReference>
<feature type="region of interest" description="Disordered" evidence="4">
    <location>
        <begin position="66"/>
        <end position="114"/>
    </location>
</feature>
<feature type="region of interest" description="Disordered" evidence="4">
    <location>
        <begin position="150"/>
        <end position="173"/>
    </location>
</feature>
<dbReference type="EC" id="3.1.26.4" evidence="2"/>
<feature type="region of interest" description="Disordered" evidence="4">
    <location>
        <begin position="1019"/>
        <end position="1095"/>
    </location>
</feature>